<evidence type="ECO:0000256" key="1">
    <source>
        <dbReference type="SAM" id="Phobius"/>
    </source>
</evidence>
<reference evidence="2" key="1">
    <citation type="submission" date="2022-09" db="EMBL/GenBank/DDBJ databases">
        <title>Complete Genomes of Fervidibacillus albus and Fervidibacillus halotolerans isolated from tidal flat sediments.</title>
        <authorList>
            <person name="Kwon K.K."/>
            <person name="Yang S.-H."/>
            <person name="Park M.J."/>
            <person name="Oh H.-M."/>
        </authorList>
    </citation>
    <scope>NUCLEOTIDE SEQUENCE</scope>
    <source>
        <strain evidence="2">MEBiC13594</strain>
    </source>
</reference>
<evidence type="ECO:0000313" key="3">
    <source>
        <dbReference type="Proteomes" id="UP001164726"/>
    </source>
</evidence>
<gene>
    <name evidence="2" type="ORF">OE105_09920</name>
</gene>
<dbReference type="AlphaFoldDB" id="A0A9E8RY63"/>
<dbReference type="NCBIfam" id="NF033493">
    <property type="entry name" value="MetS_like_NSS"/>
    <property type="match status" value="1"/>
</dbReference>
<feature type="transmembrane region" description="Helical" evidence="1">
    <location>
        <begin position="6"/>
        <end position="28"/>
    </location>
</feature>
<evidence type="ECO:0000313" key="2">
    <source>
        <dbReference type="EMBL" id="WAA11898.1"/>
    </source>
</evidence>
<protein>
    <submittedName>
        <fullName evidence="2">MetS family NSS transporter small subunit</fullName>
    </submittedName>
</protein>
<dbReference type="Proteomes" id="UP001164726">
    <property type="component" value="Chromosome"/>
</dbReference>
<keyword evidence="1" id="KW-0812">Transmembrane</keyword>
<keyword evidence="1" id="KW-0472">Membrane</keyword>
<dbReference type="RefSeq" id="WP_275420023.1">
    <property type="nucleotide sequence ID" value="NZ_CP106877.1"/>
</dbReference>
<sequence>MALDAMVMMVIGVIVIWGGFFASVFYAMMKARGKSKS</sequence>
<dbReference type="EMBL" id="CP106877">
    <property type="protein sequence ID" value="WAA11898.1"/>
    <property type="molecule type" value="Genomic_DNA"/>
</dbReference>
<name>A0A9E8RY63_9BACI</name>
<proteinExistence type="predicted"/>
<accession>A0A9E8RY63</accession>
<dbReference type="KEGG" id="fhl:OE105_09920"/>
<keyword evidence="1" id="KW-1133">Transmembrane helix</keyword>
<keyword evidence="3" id="KW-1185">Reference proteome</keyword>
<organism evidence="2 3">
    <name type="scientific">Fervidibacillus halotolerans</name>
    <dbReference type="NCBI Taxonomy" id="2980027"/>
    <lineage>
        <taxon>Bacteria</taxon>
        <taxon>Bacillati</taxon>
        <taxon>Bacillota</taxon>
        <taxon>Bacilli</taxon>
        <taxon>Bacillales</taxon>
        <taxon>Bacillaceae</taxon>
        <taxon>Fervidibacillus</taxon>
    </lineage>
</organism>